<accession>A0ACB7T7F6</accession>
<comment type="caution">
    <text evidence="1">The sequence shown here is derived from an EMBL/GenBank/DDBJ whole genome shotgun (WGS) entry which is preliminary data.</text>
</comment>
<sequence length="153" mass="15926">MALLPQRSSSSRRELANVMAPPMPAASYSRSKHGPLGGAYYSGYPGGGAAVAAVTAAAPYGVGGPAVIGHGEAPAMPGKSGTFPYVPHKAPSKLSADPRWIHTEPVKPNERPILSPHGYYMCIAVSIVVAIGVVVAFGFFIIQRRFAQAVVNK</sequence>
<keyword evidence="2" id="KW-1185">Reference proteome</keyword>
<evidence type="ECO:0000313" key="1">
    <source>
        <dbReference type="EMBL" id="KAH6943472.1"/>
    </source>
</evidence>
<reference evidence="1" key="1">
    <citation type="submission" date="2020-05" db="EMBL/GenBank/DDBJ databases">
        <title>Large-scale comparative analyses of tick genomes elucidate their genetic diversity and vector capacities.</title>
        <authorList>
            <person name="Jia N."/>
            <person name="Wang J."/>
            <person name="Shi W."/>
            <person name="Du L."/>
            <person name="Sun Y."/>
            <person name="Zhan W."/>
            <person name="Jiang J."/>
            <person name="Wang Q."/>
            <person name="Zhang B."/>
            <person name="Ji P."/>
            <person name="Sakyi L.B."/>
            <person name="Cui X."/>
            <person name="Yuan T."/>
            <person name="Jiang B."/>
            <person name="Yang W."/>
            <person name="Lam T.T.-Y."/>
            <person name="Chang Q."/>
            <person name="Ding S."/>
            <person name="Wang X."/>
            <person name="Zhu J."/>
            <person name="Ruan X."/>
            <person name="Zhao L."/>
            <person name="Wei J."/>
            <person name="Que T."/>
            <person name="Du C."/>
            <person name="Cheng J."/>
            <person name="Dai P."/>
            <person name="Han X."/>
            <person name="Huang E."/>
            <person name="Gao Y."/>
            <person name="Liu J."/>
            <person name="Shao H."/>
            <person name="Ye R."/>
            <person name="Li L."/>
            <person name="Wei W."/>
            <person name="Wang X."/>
            <person name="Wang C."/>
            <person name="Yang T."/>
            <person name="Huo Q."/>
            <person name="Li W."/>
            <person name="Guo W."/>
            <person name="Chen H."/>
            <person name="Zhou L."/>
            <person name="Ni X."/>
            <person name="Tian J."/>
            <person name="Zhou Y."/>
            <person name="Sheng Y."/>
            <person name="Liu T."/>
            <person name="Pan Y."/>
            <person name="Xia L."/>
            <person name="Li J."/>
            <person name="Zhao F."/>
            <person name="Cao W."/>
        </authorList>
    </citation>
    <scope>NUCLEOTIDE SEQUENCE</scope>
    <source>
        <strain evidence="1">Hyas-2018</strain>
    </source>
</reference>
<dbReference type="EMBL" id="CM023490">
    <property type="protein sequence ID" value="KAH6943472.1"/>
    <property type="molecule type" value="Genomic_DNA"/>
</dbReference>
<gene>
    <name evidence="1" type="ORF">HPB50_021704</name>
</gene>
<organism evidence="1 2">
    <name type="scientific">Hyalomma asiaticum</name>
    <name type="common">Tick</name>
    <dbReference type="NCBI Taxonomy" id="266040"/>
    <lineage>
        <taxon>Eukaryota</taxon>
        <taxon>Metazoa</taxon>
        <taxon>Ecdysozoa</taxon>
        <taxon>Arthropoda</taxon>
        <taxon>Chelicerata</taxon>
        <taxon>Arachnida</taxon>
        <taxon>Acari</taxon>
        <taxon>Parasitiformes</taxon>
        <taxon>Ixodida</taxon>
        <taxon>Ixodoidea</taxon>
        <taxon>Ixodidae</taxon>
        <taxon>Hyalomminae</taxon>
        <taxon>Hyalomma</taxon>
    </lineage>
</organism>
<evidence type="ECO:0000313" key="2">
    <source>
        <dbReference type="Proteomes" id="UP000821845"/>
    </source>
</evidence>
<name>A0ACB7T7F6_HYAAI</name>
<protein>
    <submittedName>
        <fullName evidence="1">Uncharacterized protein</fullName>
    </submittedName>
</protein>
<proteinExistence type="predicted"/>
<dbReference type="Proteomes" id="UP000821845">
    <property type="component" value="Chromosome 10"/>
</dbReference>